<dbReference type="Gene3D" id="3.40.50.300">
    <property type="entry name" value="P-loop containing nucleotide triphosphate hydrolases"/>
    <property type="match status" value="2"/>
</dbReference>
<accession>A0A1M6TST1</accession>
<comment type="similarity">
    <text evidence="13">Belongs to the helicase family. DinG subfamily.</text>
</comment>
<evidence type="ECO:0000313" key="16">
    <source>
        <dbReference type="Proteomes" id="UP000184310"/>
    </source>
</evidence>
<keyword evidence="1" id="KW-0004">4Fe-4S</keyword>
<dbReference type="AlphaFoldDB" id="A0A1M6TST1"/>
<name>A0A1M6TST1_9CLOT</name>
<dbReference type="Pfam" id="PF13307">
    <property type="entry name" value="Helicase_C_2"/>
    <property type="match status" value="1"/>
</dbReference>
<keyword evidence="5" id="KW-0378">Hydrolase</keyword>
<dbReference type="GO" id="GO:0051539">
    <property type="term" value="F:4 iron, 4 sulfur cluster binding"/>
    <property type="evidence" value="ECO:0007669"/>
    <property type="project" value="UniProtKB-KW"/>
</dbReference>
<dbReference type="SMART" id="SM00488">
    <property type="entry name" value="DEXDc2"/>
    <property type="match status" value="1"/>
</dbReference>
<evidence type="ECO:0000313" key="15">
    <source>
        <dbReference type="EMBL" id="SHK59878.1"/>
    </source>
</evidence>
<dbReference type="Gene3D" id="1.10.275.30">
    <property type="match status" value="1"/>
</dbReference>
<dbReference type="PANTHER" id="PTHR11472">
    <property type="entry name" value="DNA REPAIR DEAD HELICASE RAD3/XP-D SUBFAMILY MEMBER"/>
    <property type="match status" value="1"/>
</dbReference>
<dbReference type="SUPFAM" id="SSF52540">
    <property type="entry name" value="P-loop containing nucleoside triphosphate hydrolases"/>
    <property type="match status" value="2"/>
</dbReference>
<keyword evidence="16" id="KW-1185">Reference proteome</keyword>
<feature type="domain" description="Helicase ATP-binding" evidence="14">
    <location>
        <begin position="185"/>
        <end position="437"/>
    </location>
</feature>
<dbReference type="PROSITE" id="PS51193">
    <property type="entry name" value="HELICASE_ATP_BIND_2"/>
    <property type="match status" value="1"/>
</dbReference>
<evidence type="ECO:0000256" key="9">
    <source>
        <dbReference type="ARBA" id="ARBA00023014"/>
    </source>
</evidence>
<proteinExistence type="inferred from homology"/>
<evidence type="ECO:0000256" key="1">
    <source>
        <dbReference type="ARBA" id="ARBA00022485"/>
    </source>
</evidence>
<dbReference type="GO" id="GO:0016818">
    <property type="term" value="F:hydrolase activity, acting on acid anhydrides, in phosphorus-containing anhydrides"/>
    <property type="evidence" value="ECO:0007669"/>
    <property type="project" value="InterPro"/>
</dbReference>
<evidence type="ECO:0000256" key="7">
    <source>
        <dbReference type="ARBA" id="ARBA00022840"/>
    </source>
</evidence>
<evidence type="ECO:0000256" key="3">
    <source>
        <dbReference type="ARBA" id="ARBA00022741"/>
    </source>
</evidence>
<keyword evidence="8" id="KW-0408">Iron</keyword>
<evidence type="ECO:0000256" key="10">
    <source>
        <dbReference type="ARBA" id="ARBA00023125"/>
    </source>
</evidence>
<dbReference type="GO" id="GO:0005524">
    <property type="term" value="F:ATP binding"/>
    <property type="evidence" value="ECO:0007669"/>
    <property type="project" value="UniProtKB-KW"/>
</dbReference>
<dbReference type="STRING" id="1121302.SAMN02745163_04100"/>
<keyword evidence="11" id="KW-0234">DNA repair</keyword>
<dbReference type="GO" id="GO:0046872">
    <property type="term" value="F:metal ion binding"/>
    <property type="evidence" value="ECO:0007669"/>
    <property type="project" value="UniProtKB-KW"/>
</dbReference>
<dbReference type="InterPro" id="IPR045028">
    <property type="entry name" value="DinG/Rad3-like"/>
</dbReference>
<keyword evidence="9" id="KW-0411">Iron-sulfur</keyword>
<dbReference type="PANTHER" id="PTHR11472:SF34">
    <property type="entry name" value="REGULATOR OF TELOMERE ELONGATION HELICASE 1"/>
    <property type="match status" value="1"/>
</dbReference>
<keyword evidence="6" id="KW-0347">Helicase</keyword>
<protein>
    <submittedName>
        <fullName evidence="15">DNA excision repair protein ERCC-2</fullName>
    </submittedName>
</protein>
<evidence type="ECO:0000256" key="11">
    <source>
        <dbReference type="ARBA" id="ARBA00023204"/>
    </source>
</evidence>
<keyword evidence="4" id="KW-0227">DNA damage</keyword>
<evidence type="ECO:0000256" key="4">
    <source>
        <dbReference type="ARBA" id="ARBA00022763"/>
    </source>
</evidence>
<keyword evidence="2" id="KW-0479">Metal-binding</keyword>
<organism evidence="15 16">
    <name type="scientific">Clostridium cavendishii DSM 21758</name>
    <dbReference type="NCBI Taxonomy" id="1121302"/>
    <lineage>
        <taxon>Bacteria</taxon>
        <taxon>Bacillati</taxon>
        <taxon>Bacillota</taxon>
        <taxon>Clostridia</taxon>
        <taxon>Eubacteriales</taxon>
        <taxon>Clostridiaceae</taxon>
        <taxon>Clostridium</taxon>
    </lineage>
</organism>
<evidence type="ECO:0000259" key="14">
    <source>
        <dbReference type="PROSITE" id="PS51193"/>
    </source>
</evidence>
<keyword evidence="3" id="KW-0547">Nucleotide-binding</keyword>
<dbReference type="RefSeq" id="WP_072992695.1">
    <property type="nucleotide sequence ID" value="NZ_FQZB01000021.1"/>
</dbReference>
<reference evidence="15 16" key="1">
    <citation type="submission" date="2016-11" db="EMBL/GenBank/DDBJ databases">
        <authorList>
            <person name="Jaros S."/>
            <person name="Januszkiewicz K."/>
            <person name="Wedrychowicz H."/>
        </authorList>
    </citation>
    <scope>NUCLEOTIDE SEQUENCE [LARGE SCALE GENOMIC DNA]</scope>
    <source>
        <strain evidence="15 16">DSM 21758</strain>
    </source>
</reference>
<keyword evidence="12" id="KW-0413">Isomerase</keyword>
<evidence type="ECO:0000256" key="2">
    <source>
        <dbReference type="ARBA" id="ARBA00022723"/>
    </source>
</evidence>
<dbReference type="InterPro" id="IPR014013">
    <property type="entry name" value="Helic_SF1/SF2_ATP-bd_DinG/Rad3"/>
</dbReference>
<evidence type="ECO:0000256" key="13">
    <source>
        <dbReference type="ARBA" id="ARBA00038058"/>
    </source>
</evidence>
<dbReference type="InterPro" id="IPR027417">
    <property type="entry name" value="P-loop_NTPase"/>
</dbReference>
<sequence length="786" mass="92270">MVNEIIKISVRNLIEFILRSGDIDSEYRGANRAVLGTKAHQKLQKANEQSFDDYRKEVYLKCELSYGKLNLIIDGRADGIFREGDFYIVEEIKSTNSKLDLIDENYNELHLAQVKFYAYMYCIENNIRDIKIQLSYFQLSTEEVKSFRREYNLEELQEFVMYVVKQYEKWASYKSDWVDKRNESIKVLEFPYKSYRHRQRDLAVAVYNTIKNEGIIYAEAPTGIGKTISTTFPAIKSIGEGLTDCIFYLTSKTITRTVAEEAFIKMKANGLKIKSISLTAKDKICFNNEKSCNAEECEYAKGYYDRINDVVYEMIKKEDTFSREVIEQYAQMYRVCPFELSLDISLFCDAVICDYNYAFDPRVNLKRFFQETVKENYVFLVDESHNLVDRAREMYSSSLSKNKILKVRGIVKAKSKLLYKYLNSINRFFNDYKGEVQGTGGNSLIIKESPTDIIPLLRNFLREADEYLVKNKGTEDYDCILELYFDINNFINIFEIYDEGYYTYFTFENGDFIVKLFCIEPRNQLEKLYKNARAIAMFSATLTPKNYYMDMLGRKETLYSLTLQSPFPQENLSVSLAPIATKFVLRDKTKSIIKEYIYEFIKNRKGNYMVFFPSYAYMKSIYDGFRGEYVDIDIIIQKESMNEDEREEFLKEFDENNVNTKIAFCVMGGVFSEGIDLIREKLIGAIIVGVALPQICLERDLIKKYYDDKDLSGYDYSYTYPGMTKVLQAAGRVIRTMEDKGAILLIDNRFYTKKYFNIMPQNWNHIKLIKNKEHLNIVLKEFWKNV</sequence>
<gene>
    <name evidence="15" type="ORF">SAMN02745163_04100</name>
</gene>
<evidence type="ECO:0000256" key="8">
    <source>
        <dbReference type="ARBA" id="ARBA00023004"/>
    </source>
</evidence>
<dbReference type="InterPro" id="IPR006555">
    <property type="entry name" value="ATP-dep_Helicase_C"/>
</dbReference>
<evidence type="ECO:0000256" key="12">
    <source>
        <dbReference type="ARBA" id="ARBA00023235"/>
    </source>
</evidence>
<evidence type="ECO:0000256" key="5">
    <source>
        <dbReference type="ARBA" id="ARBA00022801"/>
    </source>
</evidence>
<dbReference type="GO" id="GO:0003677">
    <property type="term" value="F:DNA binding"/>
    <property type="evidence" value="ECO:0007669"/>
    <property type="project" value="UniProtKB-KW"/>
</dbReference>
<dbReference type="GO" id="GO:0006281">
    <property type="term" value="P:DNA repair"/>
    <property type="evidence" value="ECO:0007669"/>
    <property type="project" value="UniProtKB-KW"/>
</dbReference>
<dbReference type="EMBL" id="FQZB01000021">
    <property type="protein sequence ID" value="SHK59878.1"/>
    <property type="molecule type" value="Genomic_DNA"/>
</dbReference>
<evidence type="ECO:0000256" key="6">
    <source>
        <dbReference type="ARBA" id="ARBA00022806"/>
    </source>
</evidence>
<dbReference type="InterPro" id="IPR010614">
    <property type="entry name" value="RAD3-like_helicase_DEAD"/>
</dbReference>
<dbReference type="GO" id="GO:0003678">
    <property type="term" value="F:DNA helicase activity"/>
    <property type="evidence" value="ECO:0007669"/>
    <property type="project" value="InterPro"/>
</dbReference>
<dbReference type="OrthoDB" id="9765586at2"/>
<dbReference type="InterPro" id="IPR006554">
    <property type="entry name" value="Helicase-like_DEXD_c2"/>
</dbReference>
<keyword evidence="7" id="KW-0067">ATP-binding</keyword>
<dbReference type="SMART" id="SM00491">
    <property type="entry name" value="HELICc2"/>
    <property type="match status" value="1"/>
</dbReference>
<dbReference type="Proteomes" id="UP000184310">
    <property type="component" value="Unassembled WGS sequence"/>
</dbReference>
<dbReference type="Pfam" id="PF06733">
    <property type="entry name" value="DEAD_2"/>
    <property type="match status" value="1"/>
</dbReference>
<keyword evidence="10" id="KW-0238">DNA-binding</keyword>